<organism evidence="1">
    <name type="scientific">Rhizophora mucronata</name>
    <name type="common">Asiatic mangrove</name>
    <dbReference type="NCBI Taxonomy" id="61149"/>
    <lineage>
        <taxon>Eukaryota</taxon>
        <taxon>Viridiplantae</taxon>
        <taxon>Streptophyta</taxon>
        <taxon>Embryophyta</taxon>
        <taxon>Tracheophyta</taxon>
        <taxon>Spermatophyta</taxon>
        <taxon>Magnoliopsida</taxon>
        <taxon>eudicotyledons</taxon>
        <taxon>Gunneridae</taxon>
        <taxon>Pentapetalae</taxon>
        <taxon>rosids</taxon>
        <taxon>fabids</taxon>
        <taxon>Malpighiales</taxon>
        <taxon>Rhizophoraceae</taxon>
        <taxon>Rhizophora</taxon>
    </lineage>
</organism>
<proteinExistence type="predicted"/>
<protein>
    <submittedName>
        <fullName evidence="1">Uncharacterized protein</fullName>
    </submittedName>
</protein>
<reference evidence="1" key="1">
    <citation type="submission" date="2018-02" db="EMBL/GenBank/DDBJ databases">
        <title>Rhizophora mucronata_Transcriptome.</title>
        <authorList>
            <person name="Meera S.P."/>
            <person name="Sreeshan A."/>
            <person name="Augustine A."/>
        </authorList>
    </citation>
    <scope>NUCLEOTIDE SEQUENCE</scope>
    <source>
        <tissue evidence="1">Leaf</tissue>
    </source>
</reference>
<dbReference type="AlphaFoldDB" id="A0A2P2Q962"/>
<name>A0A2P2Q962_RHIMU</name>
<sequence>MQMMRVGRIISLGTSQISRLVWMQLDCYLISK</sequence>
<evidence type="ECO:0000313" key="1">
    <source>
        <dbReference type="EMBL" id="MBX63528.1"/>
    </source>
</evidence>
<dbReference type="EMBL" id="GGEC01083044">
    <property type="protein sequence ID" value="MBX63528.1"/>
    <property type="molecule type" value="Transcribed_RNA"/>
</dbReference>
<accession>A0A2P2Q962</accession>